<organism evidence="7 8">
    <name type="scientific">Kingdonia uniflora</name>
    <dbReference type="NCBI Taxonomy" id="39325"/>
    <lineage>
        <taxon>Eukaryota</taxon>
        <taxon>Viridiplantae</taxon>
        <taxon>Streptophyta</taxon>
        <taxon>Embryophyta</taxon>
        <taxon>Tracheophyta</taxon>
        <taxon>Spermatophyta</taxon>
        <taxon>Magnoliopsida</taxon>
        <taxon>Ranunculales</taxon>
        <taxon>Circaeasteraceae</taxon>
        <taxon>Kingdonia</taxon>
    </lineage>
</organism>
<dbReference type="GO" id="GO:0046872">
    <property type="term" value="F:metal ion binding"/>
    <property type="evidence" value="ECO:0007669"/>
    <property type="project" value="UniProtKB-KW"/>
</dbReference>
<gene>
    <name evidence="7" type="ORF">GIB67_015138</name>
</gene>
<dbReference type="InterPro" id="IPR006121">
    <property type="entry name" value="HMA_dom"/>
</dbReference>
<evidence type="ECO:0000256" key="4">
    <source>
        <dbReference type="ARBA" id="ARBA00024045"/>
    </source>
</evidence>
<dbReference type="CDD" id="cd00371">
    <property type="entry name" value="HMA"/>
    <property type="match status" value="1"/>
</dbReference>
<keyword evidence="2" id="KW-0479">Metal-binding</keyword>
<evidence type="ECO:0000259" key="6">
    <source>
        <dbReference type="PROSITE" id="PS50846"/>
    </source>
</evidence>
<protein>
    <recommendedName>
        <fullName evidence="6">HMA domain-containing protein</fullName>
    </recommendedName>
</protein>
<reference evidence="7 8" key="1">
    <citation type="journal article" date="2020" name="IScience">
        <title>Genome Sequencing of the Endangered Kingdonia uniflora (Circaeasteraceae, Ranunculales) Reveals Potential Mechanisms of Evolutionary Specialization.</title>
        <authorList>
            <person name="Sun Y."/>
            <person name="Deng T."/>
            <person name="Zhang A."/>
            <person name="Moore M.J."/>
            <person name="Landis J.B."/>
            <person name="Lin N."/>
            <person name="Zhang H."/>
            <person name="Zhang X."/>
            <person name="Huang J."/>
            <person name="Zhang X."/>
            <person name="Sun H."/>
            <person name="Wang H."/>
        </authorList>
    </citation>
    <scope>NUCLEOTIDE SEQUENCE [LARGE SCALE GENOMIC DNA]</scope>
    <source>
        <strain evidence="7">TB1705</strain>
        <tissue evidence="7">Leaf</tissue>
    </source>
</reference>
<feature type="compositionally biased region" description="Basic and acidic residues" evidence="5">
    <location>
        <begin position="135"/>
        <end position="144"/>
    </location>
</feature>
<dbReference type="PROSITE" id="PS50846">
    <property type="entry name" value="HMA_2"/>
    <property type="match status" value="1"/>
</dbReference>
<evidence type="ECO:0000256" key="2">
    <source>
        <dbReference type="ARBA" id="ARBA00022723"/>
    </source>
</evidence>
<keyword evidence="3" id="KW-0636">Prenylation</keyword>
<sequence length="323" mass="35543">MATTVAAAAKEGPQPLKYETWVLRVSIHCEGCNRKVKKVLQSIEGVYTTTVDSKLHKVTVRGNVDAETLIKKLAKTGKNAELWPTPTKQVVEKERTQSKAKNNKENQNIPTSGTKDEKKPETTKNNNKTGKKSTKKGEEQEEKVWVNLGKSREEEEWGGLAKNGEEDEEEATSAVVKNSENFGEKQEEKKPENKESGNETHGSSGSGKGGKKKGKKGQNSNNNEATGTLKEVKMDGPNPGPVDLRIPQHGNVYQYLAYGPPPVYAMSYSTVYPNANSGTSYYAQPPPYGYSYAHPEYTAAPTYMPKPSYDLFSEENANACSIM</sequence>
<feature type="compositionally biased region" description="Basic and acidic residues" evidence="5">
    <location>
        <begin position="182"/>
        <end position="198"/>
    </location>
</feature>
<evidence type="ECO:0000256" key="1">
    <source>
        <dbReference type="ARBA" id="ARBA00022481"/>
    </source>
</evidence>
<evidence type="ECO:0000313" key="8">
    <source>
        <dbReference type="Proteomes" id="UP000541444"/>
    </source>
</evidence>
<comment type="caution">
    <text evidence="7">The sequence shown here is derived from an EMBL/GenBank/DDBJ whole genome shotgun (WGS) entry which is preliminary data.</text>
</comment>
<dbReference type="InterPro" id="IPR036163">
    <property type="entry name" value="HMA_dom_sf"/>
</dbReference>
<feature type="region of interest" description="Disordered" evidence="5">
    <location>
        <begin position="80"/>
        <end position="239"/>
    </location>
</feature>
<dbReference type="Pfam" id="PF00403">
    <property type="entry name" value="HMA"/>
    <property type="match status" value="1"/>
</dbReference>
<keyword evidence="8" id="KW-1185">Reference proteome</keyword>
<dbReference type="Proteomes" id="UP000541444">
    <property type="component" value="Unassembled WGS sequence"/>
</dbReference>
<feature type="domain" description="HMA" evidence="6">
    <location>
        <begin position="18"/>
        <end position="81"/>
    </location>
</feature>
<dbReference type="SUPFAM" id="SSF55008">
    <property type="entry name" value="HMA, heavy metal-associated domain"/>
    <property type="match status" value="1"/>
</dbReference>
<dbReference type="EMBL" id="JACGCM010002249">
    <property type="protein sequence ID" value="KAF6142652.1"/>
    <property type="molecule type" value="Genomic_DNA"/>
</dbReference>
<dbReference type="PANTHER" id="PTHR45868:SF80">
    <property type="entry name" value="F15K9.8-RELATED"/>
    <property type="match status" value="1"/>
</dbReference>
<dbReference type="OrthoDB" id="689350at2759"/>
<comment type="similarity">
    <text evidence="4">Belongs to the HIPP family.</text>
</comment>
<evidence type="ECO:0000313" key="7">
    <source>
        <dbReference type="EMBL" id="KAF6142652.1"/>
    </source>
</evidence>
<dbReference type="AlphaFoldDB" id="A0A7J7LJD4"/>
<accession>A0A7J7LJD4</accession>
<dbReference type="Gene3D" id="3.30.70.100">
    <property type="match status" value="1"/>
</dbReference>
<name>A0A7J7LJD4_9MAGN</name>
<keyword evidence="3" id="KW-0449">Lipoprotein</keyword>
<proteinExistence type="inferred from homology"/>
<keyword evidence="1" id="KW-0488">Methylation</keyword>
<evidence type="ECO:0000256" key="5">
    <source>
        <dbReference type="SAM" id="MobiDB-lite"/>
    </source>
</evidence>
<dbReference type="FunFam" id="3.30.70.100:FF:000008">
    <property type="entry name" value="Copper transport protein ATOX1"/>
    <property type="match status" value="1"/>
</dbReference>
<dbReference type="PANTHER" id="PTHR45868">
    <property type="entry name" value="HEAVY METAL-ASSOCIATED ISOPRENYLATED PLANT PROTEIN 33-RELATED"/>
    <property type="match status" value="1"/>
</dbReference>
<evidence type="ECO:0000256" key="3">
    <source>
        <dbReference type="ARBA" id="ARBA00023289"/>
    </source>
</evidence>